<dbReference type="EMBL" id="CP067420">
    <property type="protein sequence ID" value="QQP90062.1"/>
    <property type="molecule type" value="Genomic_DNA"/>
</dbReference>
<dbReference type="InterPro" id="IPR057572">
    <property type="entry name" value="NonGDSL"/>
</dbReference>
<evidence type="ECO:0000313" key="3">
    <source>
        <dbReference type="Proteomes" id="UP000595197"/>
    </source>
</evidence>
<sequence length="276" mass="29185">MVKHVFPAVLSGIVGFGMMVGSAAAQAPEQCAAPSLVIPASAREMPRTSAALSRKQDLRIVAVGSSSTQGTGSSGPAMTYPAQLDRILETRFPGARIEVVNKGIGGEKAAATLARLDRDVLALKPDLVIWQLGTNDALGKVDAKVFGMQAVEGIKRIRESGADLMLLEPQFLPKQVGNATYAAYVDAVRALGAAHGIPVFRRNEVMKHWLDSKQFTPTTMLSSDQLHMTDASYRCLAELMANAIVPAAMPAVQPPAGQTIKVLSGPTAVRSAETPR</sequence>
<reference evidence="2" key="1">
    <citation type="submission" date="2021-02" db="EMBL/GenBank/DDBJ databases">
        <title>Skermanella TT6 skin isolate.</title>
        <authorList>
            <person name="Lee K."/>
            <person name="Ganzorig M."/>
        </authorList>
    </citation>
    <scope>NUCLEOTIDE SEQUENCE</scope>
    <source>
        <strain evidence="2">TT6</strain>
    </source>
</reference>
<dbReference type="PANTHER" id="PTHR30383">
    <property type="entry name" value="THIOESTERASE 1/PROTEASE 1/LYSOPHOSPHOLIPASE L1"/>
    <property type="match status" value="1"/>
</dbReference>
<evidence type="ECO:0000313" key="2">
    <source>
        <dbReference type="EMBL" id="QQP90062.1"/>
    </source>
</evidence>
<evidence type="ECO:0000256" key="1">
    <source>
        <dbReference type="SAM" id="SignalP"/>
    </source>
</evidence>
<name>A0ABX7BC94_9PROT</name>
<keyword evidence="3" id="KW-1185">Reference proteome</keyword>
<keyword evidence="1" id="KW-0732">Signal</keyword>
<feature type="chain" id="PRO_5045619504" evidence="1">
    <location>
        <begin position="28"/>
        <end position="276"/>
    </location>
</feature>
<protein>
    <submittedName>
        <fullName evidence="2">Lipolytic protein G-D-S-L family</fullName>
    </submittedName>
</protein>
<dbReference type="RefSeq" id="WP_201076924.1">
    <property type="nucleotide sequence ID" value="NZ_CP067420.1"/>
</dbReference>
<dbReference type="SUPFAM" id="SSF52266">
    <property type="entry name" value="SGNH hydrolase"/>
    <property type="match status" value="1"/>
</dbReference>
<dbReference type="Gene3D" id="3.40.50.1110">
    <property type="entry name" value="SGNH hydrolase"/>
    <property type="match status" value="1"/>
</dbReference>
<proteinExistence type="predicted"/>
<dbReference type="Pfam" id="PF25182">
    <property type="entry name" value="NonGDSL"/>
    <property type="match status" value="1"/>
</dbReference>
<dbReference type="InterPro" id="IPR036514">
    <property type="entry name" value="SGNH_hydro_sf"/>
</dbReference>
<accession>A0ABX7BC94</accession>
<gene>
    <name evidence="2" type="ORF">IGS68_01955</name>
</gene>
<dbReference type="InterPro" id="IPR051532">
    <property type="entry name" value="Ester_Hydrolysis_Enzymes"/>
</dbReference>
<feature type="signal peptide" evidence="1">
    <location>
        <begin position="1"/>
        <end position="27"/>
    </location>
</feature>
<dbReference type="Proteomes" id="UP000595197">
    <property type="component" value="Chromosome"/>
</dbReference>
<dbReference type="PANTHER" id="PTHR30383:SF5">
    <property type="entry name" value="SGNH HYDROLASE-TYPE ESTERASE DOMAIN-CONTAINING PROTEIN"/>
    <property type="match status" value="1"/>
</dbReference>
<organism evidence="2 3">
    <name type="scientific">Skermanella cutis</name>
    <dbReference type="NCBI Taxonomy" id="2775420"/>
    <lineage>
        <taxon>Bacteria</taxon>
        <taxon>Pseudomonadati</taxon>
        <taxon>Pseudomonadota</taxon>
        <taxon>Alphaproteobacteria</taxon>
        <taxon>Rhodospirillales</taxon>
        <taxon>Azospirillaceae</taxon>
        <taxon>Skermanella</taxon>
    </lineage>
</organism>